<keyword evidence="6" id="KW-0391">Immunity</keyword>
<dbReference type="GO" id="GO:0031048">
    <property type="term" value="P:regulatory ncRNA-mediated heterochromatin formation"/>
    <property type="evidence" value="ECO:0007669"/>
    <property type="project" value="TreeGrafter"/>
</dbReference>
<protein>
    <submittedName>
        <fullName evidence="9">NFX1-type zinc finger-containing protein 1</fullName>
    </submittedName>
</protein>
<keyword evidence="2" id="KW-0963">Cytoplasm</keyword>
<dbReference type="GO" id="GO:0005737">
    <property type="term" value="C:cytoplasm"/>
    <property type="evidence" value="ECO:0007669"/>
    <property type="project" value="UniProtKB-SubCell"/>
</dbReference>
<dbReference type="PANTHER" id="PTHR10887">
    <property type="entry name" value="DNA2/NAM7 HELICASE FAMILY"/>
    <property type="match status" value="1"/>
</dbReference>
<dbReference type="SUPFAM" id="SSF52540">
    <property type="entry name" value="P-loop containing nucleoside triphosphate hydrolases"/>
    <property type="match status" value="1"/>
</dbReference>
<dbReference type="Gene3D" id="3.40.50.300">
    <property type="entry name" value="P-loop containing nucleotide triphosphate hydrolases"/>
    <property type="match status" value="3"/>
</dbReference>
<reference evidence="10" key="1">
    <citation type="journal article" date="2017" name="bioRxiv">
        <title>Comparative analysis of the genomes of Stylophora pistillata and Acropora digitifera provides evidence for extensive differences between species of corals.</title>
        <authorList>
            <person name="Voolstra C.R."/>
            <person name="Li Y."/>
            <person name="Liew Y.J."/>
            <person name="Baumgarten S."/>
            <person name="Zoccola D."/>
            <person name="Flot J.-F."/>
            <person name="Tambutte S."/>
            <person name="Allemand D."/>
            <person name="Aranda M."/>
        </authorList>
    </citation>
    <scope>NUCLEOTIDE SEQUENCE [LARGE SCALE GENOMIC DNA]</scope>
</reference>
<dbReference type="InterPro" id="IPR047187">
    <property type="entry name" value="SF1_C_Upf1"/>
</dbReference>
<evidence type="ECO:0000256" key="7">
    <source>
        <dbReference type="SAM" id="MobiDB-lite"/>
    </source>
</evidence>
<organism evidence="9 10">
    <name type="scientific">Stylophora pistillata</name>
    <name type="common">Smooth cauliflower coral</name>
    <dbReference type="NCBI Taxonomy" id="50429"/>
    <lineage>
        <taxon>Eukaryota</taxon>
        <taxon>Metazoa</taxon>
        <taxon>Cnidaria</taxon>
        <taxon>Anthozoa</taxon>
        <taxon>Hexacorallia</taxon>
        <taxon>Scleractinia</taxon>
        <taxon>Astrocoeniina</taxon>
        <taxon>Pocilloporidae</taxon>
        <taxon>Stylophora</taxon>
    </lineage>
</organism>
<evidence type="ECO:0000313" key="9">
    <source>
        <dbReference type="EMBL" id="PFX21251.1"/>
    </source>
</evidence>
<dbReference type="InterPro" id="IPR041679">
    <property type="entry name" value="DNA2/NAM7-like_C"/>
</dbReference>
<dbReference type="InterPro" id="IPR027417">
    <property type="entry name" value="P-loop_NTPase"/>
</dbReference>
<dbReference type="GO" id="GO:0004386">
    <property type="term" value="F:helicase activity"/>
    <property type="evidence" value="ECO:0007669"/>
    <property type="project" value="InterPro"/>
</dbReference>
<evidence type="ECO:0000256" key="3">
    <source>
        <dbReference type="ARBA" id="ARBA00022723"/>
    </source>
</evidence>
<dbReference type="InterPro" id="IPR045055">
    <property type="entry name" value="DNA2/NAM7-like"/>
</dbReference>
<name>A0A2B4RUH7_STYPI</name>
<dbReference type="PROSITE" id="PS51981">
    <property type="entry name" value="ZF_RZ"/>
    <property type="match status" value="1"/>
</dbReference>
<evidence type="ECO:0000256" key="5">
    <source>
        <dbReference type="ARBA" id="ARBA00022833"/>
    </source>
</evidence>
<keyword evidence="4" id="KW-0863">Zinc-finger</keyword>
<dbReference type="GO" id="GO:0008270">
    <property type="term" value="F:zinc ion binding"/>
    <property type="evidence" value="ECO:0007669"/>
    <property type="project" value="UniProtKB-KW"/>
</dbReference>
<dbReference type="CDD" id="cd17936">
    <property type="entry name" value="EEXXEc_NFX1"/>
    <property type="match status" value="1"/>
</dbReference>
<dbReference type="InterPro" id="IPR041677">
    <property type="entry name" value="DNA2/NAM7_AAA_11"/>
</dbReference>
<dbReference type="Pfam" id="PF13087">
    <property type="entry name" value="AAA_12"/>
    <property type="match status" value="1"/>
</dbReference>
<evidence type="ECO:0000256" key="6">
    <source>
        <dbReference type="ARBA" id="ARBA00022859"/>
    </source>
</evidence>
<dbReference type="InterPro" id="IPR046439">
    <property type="entry name" value="ZF_RZ_dom"/>
</dbReference>
<dbReference type="FunFam" id="3.40.50.300:FF:000742">
    <property type="entry name" value="NFX1-type zinc finger-containing protein 1"/>
    <property type="match status" value="1"/>
</dbReference>
<dbReference type="CDD" id="cd18808">
    <property type="entry name" value="SF1_C_Upf1"/>
    <property type="match status" value="1"/>
</dbReference>
<proteinExistence type="predicted"/>
<evidence type="ECO:0000313" key="10">
    <source>
        <dbReference type="Proteomes" id="UP000225706"/>
    </source>
</evidence>
<accession>A0A2B4RUH7</accession>
<dbReference type="Proteomes" id="UP000225706">
    <property type="component" value="Unassembled WGS sequence"/>
</dbReference>
<dbReference type="GO" id="GO:0031380">
    <property type="term" value="C:nuclear RNA-directed RNA polymerase complex"/>
    <property type="evidence" value="ECO:0007669"/>
    <property type="project" value="TreeGrafter"/>
</dbReference>
<dbReference type="Pfam" id="PF25396">
    <property type="entry name" value="ZNFX1"/>
    <property type="match status" value="1"/>
</dbReference>
<evidence type="ECO:0000256" key="1">
    <source>
        <dbReference type="ARBA" id="ARBA00004496"/>
    </source>
</evidence>
<feature type="domain" description="RZ-type" evidence="8">
    <location>
        <begin position="1746"/>
        <end position="1817"/>
    </location>
</feature>
<keyword evidence="3" id="KW-0479">Metal-binding</keyword>
<feature type="compositionally biased region" description="Basic and acidic residues" evidence="7">
    <location>
        <begin position="23"/>
        <end position="41"/>
    </location>
</feature>
<gene>
    <name evidence="9" type="primary">Znfx1</name>
    <name evidence="9" type="ORF">AWC38_SpisGene14239</name>
</gene>
<dbReference type="Pfam" id="PF20173">
    <property type="entry name" value="ZnF_RZ-type"/>
    <property type="match status" value="1"/>
</dbReference>
<sequence length="1823" mass="210958">MRRNRKRRYSEASSSGGTNRGYGFEERRRRSESDKWSHDSRSFSPKRRRLTDMRGGESAEEAVPLGYKALEEIWKADTDENRILELDLRSERFQALLSSKTEINPGVMKLTIFVLHQLCCSRGTLESHVEQLLRLVIETNFMRSRLSGFISRMLSYTGSEFDKFQSSELISSLTEVFLYFLQRFGHEVAHEVPVFELENTVLQLKAKKRLHDAGALEKKVSQVKELRQEVINQEVMSIWDEEDHLDVEPPHNFRELGVFPKAADLSMTYNPFLRVNVVDQRGYTDLEHYLDVQFRLVREDFIIPLREAIMELRRDSSGLETSSTRDKERAKDVYFYRDVTVLYPVCHAKGMVYRIRFDASHHSVRKVPWERSKRFKNGSLLCLAMDDFYTPLFATVESRDPKELCLGELDVRFEDVDLETLNGFIDSKTKFDMVESKAFFEAYRYVLEGLKEIRPGDLPFEEHIVKGEKVIGPPGHKYQTNFDYNMSGIVQDEMDGSSEWHQFVEDYSIGDRNSAFAGHRMTSERENLVYSDEENMSTDSQDLVNALDLYYYRDSLGFNDSQLRAFQLALTKKFAVIQGPPGTGKTFVGLKIARVLLETASLWDEEDERTPILMVSYTNHALDQFLEGLLPMQGIVRVGGRSKSEKLEPNMLHFVREQARENKEIPGRITRARTKTNKKIRKLKEDGTLDLSILVMRLARRGILSINLLKDFMLERHVRWFEKEFYTHDKRNANDFFCQWLGVEKQMAAKDLRDRDDYDLNNEDFQLQVSFRTFADEDDPEEEGDLRWASKPSDVLICETNDSKRPSQLQRNLQAVEVMSEDEEKRIFFLQGLPQQQRWKLYRLWLQRVEKKYLQQIQDKQPEFEKFQARLNELRDEEDLVVLKNARVIGMTTTCAGKRRHILQRIRPKIVIVEEAAEVFEAHIITSLTPGCQHLILIGDHQQLRPTPAVYDLAKKYKLDVSLFERMVNIGVQCEMLNVQHRMRPEIAALMKHIYDDLENHESVEEYEDVKGIKKNMFFINHNYMEESCNQSHSHVNEHEAKFLVALCRYLLQQGYKADQITLLTTYMGQMFAIRQSLKAENDHSVRGVRVTTVDNFQGEENDIILVSLVRSNKDEKIGFLKIVNRACVALSRAKKGFYCIGNFDLLFKHSDIWRKIVTDLGGSRRIGSSLQLVCQIHHAEVRVKLASDFKKNVPNGGCQRECKVRLECGHTCKQLCHPDDVEHEKYKCAVPCRKTIKGCSHKCSKLCFEACETKCPVPVRKMLPLCGHISTMKCGQDVKKVKCREKCENYLPKCAHQCQNLCGEQCTKKCEKRVKRRDWPCGHDVTVACSAKPDECPFRCSSILECGHQCSGTCGECRMGRIHKRCNKRCDRLLVCFHECKDSCIPACPPCSRPCENHCVHNYCARECGQLCVPCSEECTWECPHHKCYNQCGEFCNRPRCNVPCNKIIKCGRRRHICRGLCGEQCICALCDTNDGSRITDIFFGDEDQGDASFIKLSDCGHIFEVTGLDKYMDDDENRAIKLKSCPRCLTPIRTSLRYSNVIKQQLYDIEKVKISTHGHPNEMTHTKQKLQERLTDLKTSFYGDLEMQEWRKLERSVDKITRGTVAAVTENQLMFMEKFCVMRHKLDQCLPRHALRNLSADIFLTAVQKELEYLKNRFMSKGVTERELRDIRVEFSRQNLQLELCLLRHNTTSLSMNLKRNYRETMTSIQDELSSGRVVKEERLDMLLGKLGAIRRAYPALSPLTPEEKTQIVTAMNFKTGHWFKCPNGHAYVVGECGGPIHRTTCPDCGAVIGGSNHRLEEGNKLACEMDGARRKACKHC</sequence>
<feature type="region of interest" description="Disordered" evidence="7">
    <location>
        <begin position="1"/>
        <end position="57"/>
    </location>
</feature>
<evidence type="ECO:0000256" key="2">
    <source>
        <dbReference type="ARBA" id="ARBA00022490"/>
    </source>
</evidence>
<dbReference type="OrthoDB" id="2423195at2759"/>
<evidence type="ECO:0000259" key="8">
    <source>
        <dbReference type="PROSITE" id="PS51981"/>
    </source>
</evidence>
<comment type="caution">
    <text evidence="9">The sequence shown here is derived from an EMBL/GenBank/DDBJ whole genome shotgun (WGS) entry which is preliminary data.</text>
</comment>
<dbReference type="EMBL" id="LSMT01000284">
    <property type="protein sequence ID" value="PFX21251.1"/>
    <property type="molecule type" value="Genomic_DNA"/>
</dbReference>
<evidence type="ECO:0000256" key="4">
    <source>
        <dbReference type="ARBA" id="ARBA00022771"/>
    </source>
</evidence>
<dbReference type="PANTHER" id="PTHR10887:SF341">
    <property type="entry name" value="NFX1-TYPE ZINC FINGER-CONTAINING PROTEIN 1"/>
    <property type="match status" value="1"/>
</dbReference>
<dbReference type="InterPro" id="IPR057373">
    <property type="entry name" value="ZNFX1"/>
</dbReference>
<keyword evidence="10" id="KW-1185">Reference proteome</keyword>
<dbReference type="GO" id="GO:0002376">
    <property type="term" value="P:immune system process"/>
    <property type="evidence" value="ECO:0007669"/>
    <property type="project" value="UniProtKB-KW"/>
</dbReference>
<comment type="subcellular location">
    <subcellularLocation>
        <location evidence="1">Cytoplasm</location>
    </subcellularLocation>
</comment>
<keyword evidence="5" id="KW-0862">Zinc</keyword>
<dbReference type="Pfam" id="PF13086">
    <property type="entry name" value="AAA_11"/>
    <property type="match status" value="1"/>
</dbReference>